<dbReference type="Pfam" id="PF16053">
    <property type="entry name" value="MRP-S34"/>
    <property type="match status" value="1"/>
</dbReference>
<dbReference type="InterPro" id="IPR032053">
    <property type="entry name" value="Ribosomal_mS34"/>
</dbReference>
<reference evidence="1 2" key="2">
    <citation type="submission" date="2018-11" db="EMBL/GenBank/DDBJ databases">
        <authorList>
            <consortium name="Pathogen Informatics"/>
        </authorList>
    </citation>
    <scope>NUCLEOTIDE SEQUENCE [LARGE SCALE GENOMIC DNA]</scope>
    <source>
        <strain evidence="1 2">Egypt</strain>
    </source>
</reference>
<evidence type="ECO:0000313" key="1">
    <source>
        <dbReference type="EMBL" id="VDP84860.1"/>
    </source>
</evidence>
<dbReference type="GO" id="GO:0003735">
    <property type="term" value="F:structural constituent of ribosome"/>
    <property type="evidence" value="ECO:0007669"/>
    <property type="project" value="InterPro"/>
</dbReference>
<dbReference type="OrthoDB" id="16434at2759"/>
<dbReference type="GO" id="GO:0006508">
    <property type="term" value="P:proteolysis"/>
    <property type="evidence" value="ECO:0007669"/>
    <property type="project" value="InterPro"/>
</dbReference>
<dbReference type="GO" id="GO:0005739">
    <property type="term" value="C:mitochondrion"/>
    <property type="evidence" value="ECO:0007669"/>
    <property type="project" value="InterPro"/>
</dbReference>
<dbReference type="PROSITE" id="PS00141">
    <property type="entry name" value="ASP_PROTEASE"/>
    <property type="match status" value="1"/>
</dbReference>
<dbReference type="InterPro" id="IPR001969">
    <property type="entry name" value="Aspartic_peptidase_AS"/>
</dbReference>
<evidence type="ECO:0000313" key="2">
    <source>
        <dbReference type="Proteomes" id="UP000272942"/>
    </source>
</evidence>
<sequence>MSSPAAANDTNLVLSLRSEIQCTQFLYTDVTLQSGTTHKFIVDTGSTESIISIAVLRSICPQAEIHPTSVRILGVTGHKLPLIAMSNMHTRLQRLIVKCSNNTGGMNVQPDKLKVDGGPIFLKRRVIPYGQRGGVLQALEKMERDGIITRVTSIRNLKNRGEGRVVVKEAEVTKYHEPCFYVIKRAIPLMSDKSNVRCRLWAQRIFRGRNFGIDLVRCAHEPDWRLTHPDEAERLLRAASDPKNAAPDVPVQCVAAMPSLLAVYLQRSGRIPAETIRNAAAASRAKTADEKEADGLLLLTKLPYDPEALQVPVIPSKEELGRIHPPRTVVSENDLVTKPQINRDRYYIRRADTPGLYWRVELEPETKNKNKTIE</sequence>
<proteinExistence type="predicted"/>
<accession>A0A183AQA8</accession>
<dbReference type="SUPFAM" id="SSF50630">
    <property type="entry name" value="Acid proteases"/>
    <property type="match status" value="1"/>
</dbReference>
<evidence type="ECO:0000313" key="3">
    <source>
        <dbReference type="WBParaSite" id="ECPE_0000917101-mRNA-1"/>
    </source>
</evidence>
<organism evidence="3">
    <name type="scientific">Echinostoma caproni</name>
    <dbReference type="NCBI Taxonomy" id="27848"/>
    <lineage>
        <taxon>Eukaryota</taxon>
        <taxon>Metazoa</taxon>
        <taxon>Spiralia</taxon>
        <taxon>Lophotrochozoa</taxon>
        <taxon>Platyhelminthes</taxon>
        <taxon>Trematoda</taxon>
        <taxon>Digenea</taxon>
        <taxon>Plagiorchiida</taxon>
        <taxon>Echinostomata</taxon>
        <taxon>Echinostomatoidea</taxon>
        <taxon>Echinostomatidae</taxon>
        <taxon>Echinostoma</taxon>
    </lineage>
</organism>
<name>A0A183AQA8_9TREM</name>
<dbReference type="GO" id="GO:0004190">
    <property type="term" value="F:aspartic-type endopeptidase activity"/>
    <property type="evidence" value="ECO:0007669"/>
    <property type="project" value="InterPro"/>
</dbReference>
<keyword evidence="2" id="KW-1185">Reference proteome</keyword>
<dbReference type="WBParaSite" id="ECPE_0000917101-mRNA-1">
    <property type="protein sequence ID" value="ECPE_0000917101-mRNA-1"/>
    <property type="gene ID" value="ECPE_0000917101"/>
</dbReference>
<dbReference type="Proteomes" id="UP000272942">
    <property type="component" value="Unassembled WGS sequence"/>
</dbReference>
<dbReference type="EMBL" id="UZAN01046977">
    <property type="protein sequence ID" value="VDP84860.1"/>
    <property type="molecule type" value="Genomic_DNA"/>
</dbReference>
<protein>
    <submittedName>
        <fullName evidence="3">Peptidase A2 domain-containing protein</fullName>
    </submittedName>
</protein>
<gene>
    <name evidence="1" type="ORF">ECPE_LOCUS9143</name>
</gene>
<reference evidence="3" key="1">
    <citation type="submission" date="2016-06" db="UniProtKB">
        <authorList>
            <consortium name="WormBaseParasite"/>
        </authorList>
    </citation>
    <scope>IDENTIFICATION</scope>
</reference>
<dbReference type="AlphaFoldDB" id="A0A183AQA8"/>
<dbReference type="InterPro" id="IPR021109">
    <property type="entry name" value="Peptidase_aspartic_dom_sf"/>
</dbReference>